<protein>
    <recommendedName>
        <fullName evidence="3">Type IV pilus biogenesis protein PilP</fullName>
    </recommendedName>
</protein>
<dbReference type="OrthoDB" id="7870459at2"/>
<name>A0A2T0W0P1_9RHOB</name>
<dbReference type="RefSeq" id="WP_106356743.1">
    <property type="nucleotide sequence ID" value="NZ_PVTP01000004.1"/>
</dbReference>
<proteinExistence type="predicted"/>
<evidence type="ECO:0000313" key="2">
    <source>
        <dbReference type="Proteomes" id="UP000238007"/>
    </source>
</evidence>
<gene>
    <name evidence="1" type="ORF">CLV80_104295</name>
</gene>
<sequence>MTTNFALSLSFEGIELLHRVARGWKRVGTADVEDDNLDAILADLRAKATKLDPSEIRTKLVIPMDQIKYLAIDSTQTNLDDIHAALDGATPYDLDDLVVDYERSGGRTHIAAVARETLQEAESFASAHQFNPVAFVAVPEPFTFQKEVFFGATSVAADILGPEFTVERDQLPVMKVGTRVKSRLLIMDPLPDAIVEDNQGFDLAAALAPIIAEETPPIETAPEESVEAPALPTVETTIWIDRIVREVHTSKPTVHAPAEIIAPRAPVVADNPILADISGLNLIIAEHHANAVKKPVLSAAAPKLATPRKGAGLTATKTRPTPIAANSTKKPMFIAGGLAASVAAIALFAWMQMDGSAELTQTVETGAIEIPDIAPVVVTPSIENTTTEEPVETVVAQIPLSDIAPTVSELSITEMPSFATDDNDASIPVQLNAFTVPSVPDPLLAGTVDLPPTLFTTTPPVPTETPLTALPATSGRVLSPAEAQTAYDATGVWQRAPRLFDTPRVEATAAVDLPVSLSAPDHPAQPSLPARDGMEPDLSFIAPVNPPAPDVVFAIDADGHIIPTAEGTLTPEGAMVYAGLPDLTLRERPELSEDELERMALVSGIPDGVVVILGRPDIVPPLRPANAVLPDEQEPEVAQAPTPGGVGLDTLTSETDNLIVSSLPNVVRPQPRPDGLVTLSPTPDPSTPDITAILQDVIAESATDPFIGMTDQAVATSRRPETRPNNFDRVVAAARQRQASQPTVAAAAPPPAAASVAPQNYAPVPGGVARAATQDGAIRLRDLNLIGIYGRPNSPRALVRLGNGRYTHVEIGSSLDGGQVTAIGDGILNYVKRGRTVVLELPGS</sequence>
<comment type="caution">
    <text evidence="1">The sequence shown here is derived from an EMBL/GenBank/DDBJ whole genome shotgun (WGS) entry which is preliminary data.</text>
</comment>
<dbReference type="Proteomes" id="UP000238007">
    <property type="component" value="Unassembled WGS sequence"/>
</dbReference>
<organism evidence="1 2">
    <name type="scientific">Yoonia maritima</name>
    <dbReference type="NCBI Taxonomy" id="1435347"/>
    <lineage>
        <taxon>Bacteria</taxon>
        <taxon>Pseudomonadati</taxon>
        <taxon>Pseudomonadota</taxon>
        <taxon>Alphaproteobacteria</taxon>
        <taxon>Rhodobacterales</taxon>
        <taxon>Paracoccaceae</taxon>
        <taxon>Yoonia</taxon>
    </lineage>
</organism>
<evidence type="ECO:0008006" key="3">
    <source>
        <dbReference type="Google" id="ProtNLM"/>
    </source>
</evidence>
<evidence type="ECO:0000313" key="1">
    <source>
        <dbReference type="EMBL" id="PRY78327.1"/>
    </source>
</evidence>
<accession>A0A2T0W0P1</accession>
<dbReference type="AlphaFoldDB" id="A0A2T0W0P1"/>
<dbReference type="EMBL" id="PVTP01000004">
    <property type="protein sequence ID" value="PRY78327.1"/>
    <property type="molecule type" value="Genomic_DNA"/>
</dbReference>
<keyword evidence="2" id="KW-1185">Reference proteome</keyword>
<reference evidence="1 2" key="1">
    <citation type="submission" date="2018-03" db="EMBL/GenBank/DDBJ databases">
        <title>Genomic Encyclopedia of Archaeal and Bacterial Type Strains, Phase II (KMG-II): from individual species to whole genera.</title>
        <authorList>
            <person name="Goeker M."/>
        </authorList>
    </citation>
    <scope>NUCLEOTIDE SEQUENCE [LARGE SCALE GENOMIC DNA]</scope>
    <source>
        <strain evidence="1 2">DSM 101533</strain>
    </source>
</reference>